<organism evidence="2">
    <name type="scientific">Apis cerana</name>
    <name type="common">Indian honeybee</name>
    <dbReference type="NCBI Taxonomy" id="7461"/>
    <lineage>
        <taxon>Eukaryota</taxon>
        <taxon>Metazoa</taxon>
        <taxon>Ecdysozoa</taxon>
        <taxon>Arthropoda</taxon>
        <taxon>Hexapoda</taxon>
        <taxon>Insecta</taxon>
        <taxon>Pterygota</taxon>
        <taxon>Neoptera</taxon>
        <taxon>Endopterygota</taxon>
        <taxon>Hymenoptera</taxon>
        <taxon>Apocrita</taxon>
        <taxon>Aculeata</taxon>
        <taxon>Apoidea</taxon>
        <taxon>Anthophila</taxon>
        <taxon>Apidae</taxon>
        <taxon>Apis</taxon>
    </lineage>
</organism>
<dbReference type="InterPro" id="IPR013098">
    <property type="entry name" value="Ig_I-set"/>
</dbReference>
<protein>
    <submittedName>
        <fullName evidence="2">DDM36</fullName>
    </submittedName>
</protein>
<proteinExistence type="evidence at transcript level"/>
<evidence type="ECO:0000259" key="1">
    <source>
        <dbReference type="PROSITE" id="PS50835"/>
    </source>
</evidence>
<reference evidence="2" key="1">
    <citation type="submission" date="2011-11" db="EMBL/GenBank/DDBJ databases">
        <title>Decoding the brain transcriptome of the Eastern honeybee (Apis cerana) based on pyrosequencing.</title>
        <authorList>
            <person name="Sun L."/>
            <person name="Zheng H."/>
            <person name="Wang Y."/>
            <person name="Xie X."/>
            <person name="Zhu Y."/>
            <person name="Gu W."/>
            <person name="Wang S."/>
        </authorList>
    </citation>
    <scope>NUCLEOTIDE SEQUENCE</scope>
    <source>
        <tissue evidence="2">Brain</tissue>
    </source>
</reference>
<feature type="domain" description="Ig-like" evidence="1">
    <location>
        <begin position="113"/>
        <end position="167"/>
    </location>
</feature>
<evidence type="ECO:0000313" key="2">
    <source>
        <dbReference type="EMBL" id="AEY61793.1"/>
    </source>
</evidence>
<dbReference type="EMBL" id="JR052804">
    <property type="protein sequence ID" value="AEY61793.1"/>
    <property type="molecule type" value="mRNA"/>
</dbReference>
<dbReference type="InterPro" id="IPR036179">
    <property type="entry name" value="Ig-like_dom_sf"/>
</dbReference>
<name>V9IKY3_APICE</name>
<dbReference type="SUPFAM" id="SSF48726">
    <property type="entry name" value="Immunoglobulin"/>
    <property type="match status" value="1"/>
</dbReference>
<dbReference type="AlphaFoldDB" id="V9IKY3"/>
<dbReference type="InterPro" id="IPR013783">
    <property type="entry name" value="Ig-like_fold"/>
</dbReference>
<dbReference type="Pfam" id="PF07679">
    <property type="entry name" value="I-set"/>
    <property type="match status" value="1"/>
</dbReference>
<sequence length="167" mass="18927">MLNSEGFNINPTKASGITLEVQPSGHVILGKKGITLTCITGSNQNISWLHNGISAPPCGITRCTLLKNGSLHLHKMVQKFREKNITTINFRDYYKDEYRCVVHTNFGLLRSSPTFIQIAEFAYVFKESPENITVQEGEITRLSCLIDSVPFPNITWQHNEKYYCQSE</sequence>
<dbReference type="Gene3D" id="2.60.40.10">
    <property type="entry name" value="Immunoglobulins"/>
    <property type="match status" value="2"/>
</dbReference>
<dbReference type="InterPro" id="IPR007110">
    <property type="entry name" value="Ig-like_dom"/>
</dbReference>
<gene>
    <name evidence="2" type="ORF">ACCB14025</name>
</gene>
<dbReference type="PROSITE" id="PS50835">
    <property type="entry name" value="IG_LIKE"/>
    <property type="match status" value="1"/>
</dbReference>
<accession>V9IKY3</accession>